<keyword evidence="4" id="KW-0418">Kinase</keyword>
<dbReference type="GO" id="GO:0016301">
    <property type="term" value="F:kinase activity"/>
    <property type="evidence" value="ECO:0007669"/>
    <property type="project" value="UniProtKB-KW"/>
</dbReference>
<organism evidence="4 5">
    <name type="scientific">Malaciobacter halophilus</name>
    <dbReference type="NCBI Taxonomy" id="197482"/>
    <lineage>
        <taxon>Bacteria</taxon>
        <taxon>Pseudomonadati</taxon>
        <taxon>Campylobacterota</taxon>
        <taxon>Epsilonproteobacteria</taxon>
        <taxon>Campylobacterales</taxon>
        <taxon>Arcobacteraceae</taxon>
        <taxon>Malaciobacter</taxon>
    </lineage>
</organism>
<dbReference type="EMBL" id="NXIF01000023">
    <property type="protein sequence ID" value="PKI81162.1"/>
    <property type="molecule type" value="Genomic_DNA"/>
</dbReference>
<keyword evidence="1" id="KW-0472">Membrane</keyword>
<proteinExistence type="predicted"/>
<feature type="transmembrane region" description="Helical" evidence="1">
    <location>
        <begin position="180"/>
        <end position="200"/>
    </location>
</feature>
<feature type="transmembrane region" description="Helical" evidence="1">
    <location>
        <begin position="305"/>
        <end position="325"/>
    </location>
</feature>
<name>A0A2N1J3V3_9BACT</name>
<dbReference type="InterPro" id="IPR011623">
    <property type="entry name" value="7TMR_DISM_rcpt_extracell_dom1"/>
</dbReference>
<feature type="transmembrane region" description="Helical" evidence="1">
    <location>
        <begin position="207"/>
        <end position="232"/>
    </location>
</feature>
<keyword evidence="1" id="KW-1133">Transmembrane helix</keyword>
<feature type="domain" description="7TM-DISM receptor extracellular" evidence="3">
    <location>
        <begin position="40"/>
        <end position="163"/>
    </location>
</feature>
<feature type="non-terminal residue" evidence="4">
    <location>
        <position position="481"/>
    </location>
</feature>
<sequence>MFKIVIIIFSLFATLYSSENSIIEAKNIKKINSNKIQKTYIDNFGILSIDEIVQIKEFKKIKKSNFKAKKNQKIWINFKIKNNQNHNIELFFTNDKPALDIIDVYIFENNKAFRKIKLGDRRDKTLRKIEIRKSAFVLNLKKQAIYEFYIMHSGYSSISTAWSIENQKSFTHQQLLESTVWGFFIGIISILILYNLISYFAIKQKAFLIYSFMALSIAIYQLCVSGVFYQYLAEEESIEFLHNLNWPIGFLAQSFILLFAISFFKPKKNSFIYKLLFVLYILNICTVILYSYSYFNQELKYLTKYTDIIIFATIPSLILVSIWAVKNRLDGSIFYLLGQVSYLCLIFYGVFVTIGYFEPMKNIWIIVPFGIILDVIFLSLALQIKIKAIKQEALEKEQLLISQARFYNLGQTITKVVKQLKEPISRVNSQLLLLKFSSLLTKERLKEDIEQTLFRIEEELNTINMNINDIYNFYSNPTSKQ</sequence>
<dbReference type="RefSeq" id="WP_101184559.1">
    <property type="nucleotide sequence ID" value="NZ_NXIF01000023.1"/>
</dbReference>
<keyword evidence="5" id="KW-1185">Reference proteome</keyword>
<evidence type="ECO:0000313" key="4">
    <source>
        <dbReference type="EMBL" id="PKI81162.1"/>
    </source>
</evidence>
<dbReference type="Pfam" id="PF07696">
    <property type="entry name" value="7TMR-DISMED2"/>
    <property type="match status" value="1"/>
</dbReference>
<feature type="domain" description="7TM-DISM receptor extracellular" evidence="2">
    <location>
        <begin position="178"/>
        <end position="382"/>
    </location>
</feature>
<keyword evidence="4" id="KW-0808">Transferase</keyword>
<feature type="transmembrane region" description="Helical" evidence="1">
    <location>
        <begin position="271"/>
        <end position="293"/>
    </location>
</feature>
<evidence type="ECO:0000259" key="3">
    <source>
        <dbReference type="Pfam" id="PF07696"/>
    </source>
</evidence>
<comment type="caution">
    <text evidence="4">The sequence shown here is derived from an EMBL/GenBank/DDBJ whole genome shotgun (WGS) entry which is preliminary data.</text>
</comment>
<feature type="transmembrane region" description="Helical" evidence="1">
    <location>
        <begin position="363"/>
        <end position="382"/>
    </location>
</feature>
<accession>A0A2N1J3V3</accession>
<feature type="transmembrane region" description="Helical" evidence="1">
    <location>
        <begin position="244"/>
        <end position="264"/>
    </location>
</feature>
<keyword evidence="1" id="KW-0812">Transmembrane</keyword>
<dbReference type="Gene3D" id="2.60.40.2380">
    <property type="match status" value="1"/>
</dbReference>
<dbReference type="AlphaFoldDB" id="A0A2N1J3V3"/>
<dbReference type="Proteomes" id="UP000233248">
    <property type="component" value="Unassembled WGS sequence"/>
</dbReference>
<evidence type="ECO:0000259" key="2">
    <source>
        <dbReference type="Pfam" id="PF07695"/>
    </source>
</evidence>
<gene>
    <name evidence="4" type="ORF">CP960_06270</name>
</gene>
<protein>
    <submittedName>
        <fullName evidence="4">Histidine kinase</fullName>
    </submittedName>
</protein>
<evidence type="ECO:0000256" key="1">
    <source>
        <dbReference type="SAM" id="Phobius"/>
    </source>
</evidence>
<feature type="transmembrane region" description="Helical" evidence="1">
    <location>
        <begin position="332"/>
        <end position="357"/>
    </location>
</feature>
<dbReference type="InterPro" id="IPR011622">
    <property type="entry name" value="7TMR_DISM_rcpt_extracell_dom2"/>
</dbReference>
<dbReference type="Pfam" id="PF07695">
    <property type="entry name" value="7TMR-DISM_7TM"/>
    <property type="match status" value="1"/>
</dbReference>
<evidence type="ECO:0000313" key="5">
    <source>
        <dbReference type="Proteomes" id="UP000233248"/>
    </source>
</evidence>
<reference evidence="4 5" key="1">
    <citation type="submission" date="2017-09" db="EMBL/GenBank/DDBJ databases">
        <title>Genomics of the genus Arcobacter.</title>
        <authorList>
            <person name="Perez-Cataluna A."/>
            <person name="Figueras M.J."/>
            <person name="Salas-Masso N."/>
        </authorList>
    </citation>
    <scope>NUCLEOTIDE SEQUENCE [LARGE SCALE GENOMIC DNA]</scope>
    <source>
        <strain evidence="4 5">DSM 18005</strain>
    </source>
</reference>